<comment type="caution">
    <text evidence="4">The sequence shown here is derived from an EMBL/GenBank/DDBJ whole genome shotgun (WGS) entry which is preliminary data.</text>
</comment>
<organism evidence="4 5">
    <name type="scientific">Boletus edulis BED1</name>
    <dbReference type="NCBI Taxonomy" id="1328754"/>
    <lineage>
        <taxon>Eukaryota</taxon>
        <taxon>Fungi</taxon>
        <taxon>Dikarya</taxon>
        <taxon>Basidiomycota</taxon>
        <taxon>Agaricomycotina</taxon>
        <taxon>Agaricomycetes</taxon>
        <taxon>Agaricomycetidae</taxon>
        <taxon>Boletales</taxon>
        <taxon>Boletineae</taxon>
        <taxon>Boletaceae</taxon>
        <taxon>Boletoideae</taxon>
        <taxon>Boletus</taxon>
    </lineage>
</organism>
<evidence type="ECO:0000256" key="1">
    <source>
        <dbReference type="PROSITE-ProRule" id="PRU00042"/>
    </source>
</evidence>
<reference evidence="4" key="1">
    <citation type="submission" date="2019-10" db="EMBL/GenBank/DDBJ databases">
        <authorList>
            <consortium name="DOE Joint Genome Institute"/>
            <person name="Kuo A."/>
            <person name="Miyauchi S."/>
            <person name="Kiss E."/>
            <person name="Drula E."/>
            <person name="Kohler A."/>
            <person name="Sanchez-Garcia M."/>
            <person name="Andreopoulos B."/>
            <person name="Barry K.W."/>
            <person name="Bonito G."/>
            <person name="Buee M."/>
            <person name="Carver A."/>
            <person name="Chen C."/>
            <person name="Cichocki N."/>
            <person name="Clum A."/>
            <person name="Culley D."/>
            <person name="Crous P.W."/>
            <person name="Fauchery L."/>
            <person name="Girlanda M."/>
            <person name="Hayes R."/>
            <person name="Keri Z."/>
            <person name="LaButti K."/>
            <person name="Lipzen A."/>
            <person name="Lombard V."/>
            <person name="Magnuson J."/>
            <person name="Maillard F."/>
            <person name="Morin E."/>
            <person name="Murat C."/>
            <person name="Nolan M."/>
            <person name="Ohm R."/>
            <person name="Pangilinan J."/>
            <person name="Pereira M."/>
            <person name="Perotto S."/>
            <person name="Peter M."/>
            <person name="Riley R."/>
            <person name="Sitrit Y."/>
            <person name="Stielow B."/>
            <person name="Szollosi G."/>
            <person name="Zifcakova L."/>
            <person name="Stursova M."/>
            <person name="Spatafora J.W."/>
            <person name="Tedersoo L."/>
            <person name="Vaario L.-M."/>
            <person name="Yamada A."/>
            <person name="Yan M."/>
            <person name="Wang P."/>
            <person name="Xu J."/>
            <person name="Bruns T."/>
            <person name="Baldrian P."/>
            <person name="Vilgalys R."/>
            <person name="Henrissat B."/>
            <person name="Grigoriev I.V."/>
            <person name="Hibbett D."/>
            <person name="Nagy L.G."/>
            <person name="Martin F.M."/>
        </authorList>
    </citation>
    <scope>NUCLEOTIDE SEQUENCE</scope>
    <source>
        <strain evidence="4">BED1</strain>
    </source>
</reference>
<dbReference type="InterPro" id="IPR013087">
    <property type="entry name" value="Znf_C2H2_type"/>
</dbReference>
<sequence>MSGLFKCGEPCNRSFADSRGLSHHRNSCSIYIQRQSENRLKASQTSGSKRKSLHRLLPDSKRARNLPILTTADQPTSVGEAHLSAPEKGPDVLPGSTNIKRPSRYVRFQRRMLQRIVHAHLEHAVSHSVFVMNSQ</sequence>
<evidence type="ECO:0000313" key="4">
    <source>
        <dbReference type="EMBL" id="KAF8445729.1"/>
    </source>
</evidence>
<dbReference type="Proteomes" id="UP001194468">
    <property type="component" value="Unassembled WGS sequence"/>
</dbReference>
<name>A0AAD4C1V8_BOLED</name>
<feature type="domain" description="C2H2-type" evidence="3">
    <location>
        <begin position="5"/>
        <end position="36"/>
    </location>
</feature>
<dbReference type="PROSITE" id="PS50157">
    <property type="entry name" value="ZINC_FINGER_C2H2_2"/>
    <property type="match status" value="1"/>
</dbReference>
<keyword evidence="1" id="KW-0863">Zinc-finger</keyword>
<feature type="compositionally biased region" description="Polar residues" evidence="2">
    <location>
        <begin position="38"/>
        <end position="47"/>
    </location>
</feature>
<dbReference type="AlphaFoldDB" id="A0AAD4C1V8"/>
<evidence type="ECO:0000313" key="5">
    <source>
        <dbReference type="Proteomes" id="UP001194468"/>
    </source>
</evidence>
<keyword evidence="1" id="KW-0479">Metal-binding</keyword>
<dbReference type="EMBL" id="WHUW01000005">
    <property type="protein sequence ID" value="KAF8445729.1"/>
    <property type="molecule type" value="Genomic_DNA"/>
</dbReference>
<proteinExistence type="predicted"/>
<dbReference type="GO" id="GO:0008270">
    <property type="term" value="F:zinc ion binding"/>
    <property type="evidence" value="ECO:0007669"/>
    <property type="project" value="UniProtKB-KW"/>
</dbReference>
<evidence type="ECO:0000259" key="3">
    <source>
        <dbReference type="PROSITE" id="PS50157"/>
    </source>
</evidence>
<evidence type="ECO:0000256" key="2">
    <source>
        <dbReference type="SAM" id="MobiDB-lite"/>
    </source>
</evidence>
<feature type="region of interest" description="Disordered" evidence="2">
    <location>
        <begin position="38"/>
        <end position="98"/>
    </location>
</feature>
<keyword evidence="1" id="KW-0862">Zinc</keyword>
<reference evidence="4" key="2">
    <citation type="journal article" date="2020" name="Nat. Commun.">
        <title>Large-scale genome sequencing of mycorrhizal fungi provides insights into the early evolution of symbiotic traits.</title>
        <authorList>
            <person name="Miyauchi S."/>
            <person name="Kiss E."/>
            <person name="Kuo A."/>
            <person name="Drula E."/>
            <person name="Kohler A."/>
            <person name="Sanchez-Garcia M."/>
            <person name="Morin E."/>
            <person name="Andreopoulos B."/>
            <person name="Barry K.W."/>
            <person name="Bonito G."/>
            <person name="Buee M."/>
            <person name="Carver A."/>
            <person name="Chen C."/>
            <person name="Cichocki N."/>
            <person name="Clum A."/>
            <person name="Culley D."/>
            <person name="Crous P.W."/>
            <person name="Fauchery L."/>
            <person name="Girlanda M."/>
            <person name="Hayes R.D."/>
            <person name="Keri Z."/>
            <person name="LaButti K."/>
            <person name="Lipzen A."/>
            <person name="Lombard V."/>
            <person name="Magnuson J."/>
            <person name="Maillard F."/>
            <person name="Murat C."/>
            <person name="Nolan M."/>
            <person name="Ohm R.A."/>
            <person name="Pangilinan J."/>
            <person name="Pereira M.F."/>
            <person name="Perotto S."/>
            <person name="Peter M."/>
            <person name="Pfister S."/>
            <person name="Riley R."/>
            <person name="Sitrit Y."/>
            <person name="Stielow J.B."/>
            <person name="Szollosi G."/>
            <person name="Zifcakova L."/>
            <person name="Stursova M."/>
            <person name="Spatafora J.W."/>
            <person name="Tedersoo L."/>
            <person name="Vaario L.M."/>
            <person name="Yamada A."/>
            <person name="Yan M."/>
            <person name="Wang P."/>
            <person name="Xu J."/>
            <person name="Bruns T."/>
            <person name="Baldrian P."/>
            <person name="Vilgalys R."/>
            <person name="Dunand C."/>
            <person name="Henrissat B."/>
            <person name="Grigoriev I.V."/>
            <person name="Hibbett D."/>
            <person name="Nagy L.G."/>
            <person name="Martin F.M."/>
        </authorList>
    </citation>
    <scope>NUCLEOTIDE SEQUENCE</scope>
    <source>
        <strain evidence="4">BED1</strain>
    </source>
</reference>
<accession>A0AAD4C1V8</accession>
<keyword evidence="5" id="KW-1185">Reference proteome</keyword>
<protein>
    <recommendedName>
        <fullName evidence="3">C2H2-type domain-containing protein</fullName>
    </recommendedName>
</protein>
<gene>
    <name evidence="4" type="ORF">L210DRAFT_2928543</name>
</gene>